<dbReference type="PANTHER" id="PTHR42815:SF2">
    <property type="entry name" value="FAD-BINDING, PUTATIVE (AFU_ORTHOLOGUE AFUA_6G07600)-RELATED"/>
    <property type="match status" value="1"/>
</dbReference>
<proteinExistence type="predicted"/>
<dbReference type="InterPro" id="IPR011576">
    <property type="entry name" value="Pyridox_Oxase_N"/>
</dbReference>
<dbReference type="AlphaFoldDB" id="A0A372ZRI1"/>
<dbReference type="NCBIfam" id="TIGR04025">
    <property type="entry name" value="PPOX_FMN_DR2398"/>
    <property type="match status" value="1"/>
</dbReference>
<keyword evidence="4" id="KW-1185">Reference proteome</keyword>
<dbReference type="PANTHER" id="PTHR42815">
    <property type="entry name" value="FAD-BINDING, PUTATIVE (AFU_ORTHOLOGUE AFUA_6G07600)-RELATED"/>
    <property type="match status" value="1"/>
</dbReference>
<evidence type="ECO:0000259" key="2">
    <source>
        <dbReference type="Pfam" id="PF01243"/>
    </source>
</evidence>
<dbReference type="SUPFAM" id="SSF50475">
    <property type="entry name" value="FMN-binding split barrel"/>
    <property type="match status" value="1"/>
</dbReference>
<feature type="domain" description="Pyridoxamine 5'-phosphate oxidase N-terminal" evidence="2">
    <location>
        <begin position="59"/>
        <end position="179"/>
    </location>
</feature>
<protein>
    <submittedName>
        <fullName evidence="3">Pyridoxamine 5'-phosphate oxidase</fullName>
    </submittedName>
</protein>
<feature type="compositionally biased region" description="Low complexity" evidence="1">
    <location>
        <begin position="1"/>
        <end position="18"/>
    </location>
</feature>
<evidence type="ECO:0000313" key="4">
    <source>
        <dbReference type="Proteomes" id="UP000263377"/>
    </source>
</evidence>
<evidence type="ECO:0000256" key="1">
    <source>
        <dbReference type="SAM" id="MobiDB-lite"/>
    </source>
</evidence>
<dbReference type="Proteomes" id="UP000263377">
    <property type="component" value="Unassembled WGS sequence"/>
</dbReference>
<sequence length="234" mass="25346">MTTTPESVVSSTTATTAPNRPGSLFDALHAGALSDPAQLREIYEQPGDQARRKQVDHLHEVAQRLIACSPLVFVASADAAGRCDVSPRGGPAGLVSVLDEYTLAIPDATGNKRLDTLHNILETGRVGLLFVVPGRDATLRVNGRACVSTDPELLRQLTAVGKPPRSAIVVAVEEVYGHCPKAFLRSSAWKPENWLAKDAQPSSAEVTLSHLRDESLTVEMIEQIEREALLYRYE</sequence>
<gene>
    <name evidence="3" type="ORF">DR950_11765</name>
</gene>
<accession>A0A372ZRI1</accession>
<comment type="caution">
    <text evidence="3">The sequence shown here is derived from an EMBL/GenBank/DDBJ whole genome shotgun (WGS) entry which is preliminary data.</text>
</comment>
<name>A0A372ZRI1_9ACTN</name>
<dbReference type="RefSeq" id="WP_117486974.1">
    <property type="nucleotide sequence ID" value="NZ_QVIG01000001.1"/>
</dbReference>
<dbReference type="InterPro" id="IPR024029">
    <property type="entry name" value="Pyridox_Oxase_FMN-dep"/>
</dbReference>
<dbReference type="Gene3D" id="2.30.110.10">
    <property type="entry name" value="Electron Transport, Fmn-binding Protein, Chain A"/>
    <property type="match status" value="1"/>
</dbReference>
<organism evidence="3 4">
    <name type="scientific">Kitasatospora xanthocidica</name>
    <dbReference type="NCBI Taxonomy" id="83382"/>
    <lineage>
        <taxon>Bacteria</taxon>
        <taxon>Bacillati</taxon>
        <taxon>Actinomycetota</taxon>
        <taxon>Actinomycetes</taxon>
        <taxon>Kitasatosporales</taxon>
        <taxon>Streptomycetaceae</taxon>
        <taxon>Kitasatospora</taxon>
    </lineage>
</organism>
<evidence type="ECO:0000313" key="3">
    <source>
        <dbReference type="EMBL" id="RGD58371.1"/>
    </source>
</evidence>
<feature type="region of interest" description="Disordered" evidence="1">
    <location>
        <begin position="1"/>
        <end position="23"/>
    </location>
</feature>
<dbReference type="EMBL" id="QVIG01000001">
    <property type="protein sequence ID" value="RGD58371.1"/>
    <property type="molecule type" value="Genomic_DNA"/>
</dbReference>
<dbReference type="Pfam" id="PF01243">
    <property type="entry name" value="PNPOx_N"/>
    <property type="match status" value="1"/>
</dbReference>
<reference evidence="3 4" key="1">
    <citation type="submission" date="2018-08" db="EMBL/GenBank/DDBJ databases">
        <title>Diversity &amp; Physiological Properties of Lignin-Decomposing Actinobacteria from Soil.</title>
        <authorList>
            <person name="Roh S.G."/>
            <person name="Kim S.B."/>
        </authorList>
    </citation>
    <scope>NUCLEOTIDE SEQUENCE [LARGE SCALE GENOMIC DNA]</scope>
    <source>
        <strain evidence="3 4">MMS17-GH009</strain>
    </source>
</reference>
<dbReference type="InterPro" id="IPR012349">
    <property type="entry name" value="Split_barrel_FMN-bd"/>
</dbReference>